<organism evidence="1 2">
    <name type="scientific">Campylobacter mucosalis CCUG 21559</name>
    <dbReference type="NCBI Taxonomy" id="1032067"/>
    <lineage>
        <taxon>Bacteria</taxon>
        <taxon>Pseudomonadati</taxon>
        <taxon>Campylobacterota</taxon>
        <taxon>Epsilonproteobacteria</taxon>
        <taxon>Campylobacterales</taxon>
        <taxon>Campylobacteraceae</taxon>
        <taxon>Campylobacter</taxon>
    </lineage>
</organism>
<dbReference type="Proteomes" id="UP000503264">
    <property type="component" value="Chromosome"/>
</dbReference>
<sequence>MQSKIVITNDFDALKLDLEAKFDTSSLRFFISNEFLLENAHDVIKEAYIAESSPKLLVIMSKIYRVEAQNSLLKIIEEPPKNIYFLIATQSKNLLLQTIRSRLILENLLKSKQRKTLEINLKQLDMAEIYKFLENIEAQERSDKFGKNELKELVSDIVVKALEIGFRFSDDELSYFYKLISLVELNAKSPQILTPLLLTILRKGRV</sequence>
<dbReference type="RefSeq" id="WP_171993996.1">
    <property type="nucleotide sequence ID" value="NZ_CP012542.1"/>
</dbReference>
<name>A0A6G5QHV7_9BACT</name>
<dbReference type="EC" id="2.7.7.7" evidence="1"/>
<keyword evidence="2" id="KW-1185">Reference proteome</keyword>
<dbReference type="EMBL" id="CP012542">
    <property type="protein sequence ID" value="QCD45189.1"/>
    <property type="molecule type" value="Genomic_DNA"/>
</dbReference>
<reference evidence="1 2" key="1">
    <citation type="submission" date="2016-07" db="EMBL/GenBank/DDBJ databases">
        <title>Comparative genomics of the Campylobacter concisus group.</title>
        <authorList>
            <person name="Miller W.G."/>
            <person name="Yee E."/>
            <person name="Chapman M.H."/>
            <person name="Huynh S."/>
            <person name="Bono J.L."/>
            <person name="On S.L.W."/>
            <person name="StLeger J."/>
            <person name="Foster G."/>
            <person name="Parker C.T."/>
        </authorList>
    </citation>
    <scope>NUCLEOTIDE SEQUENCE [LARGE SCALE GENOMIC DNA]</scope>
    <source>
        <strain evidence="1 2">CCUG 21559</strain>
    </source>
</reference>
<dbReference type="AlphaFoldDB" id="A0A6G5QHV7"/>
<keyword evidence="1" id="KW-0808">Transferase</keyword>
<protein>
    <submittedName>
        <fullName evidence="1">DNA polymerase III, delta prime subunit</fullName>
        <ecNumber evidence="1">2.7.7.7</ecNumber>
    </submittedName>
</protein>
<gene>
    <name evidence="1" type="primary">holB</name>
    <name evidence="1" type="ORF">CMUC_1425</name>
</gene>
<dbReference type="InterPro" id="IPR027417">
    <property type="entry name" value="P-loop_NTPase"/>
</dbReference>
<dbReference type="Pfam" id="PF13177">
    <property type="entry name" value="DNA_pol3_delta2"/>
    <property type="match status" value="1"/>
</dbReference>
<evidence type="ECO:0000313" key="1">
    <source>
        <dbReference type="EMBL" id="QCD45189.1"/>
    </source>
</evidence>
<accession>A0A6G5QHV7</accession>
<dbReference type="NCBIfam" id="NF006296">
    <property type="entry name" value="PRK08485.1"/>
    <property type="match status" value="1"/>
</dbReference>
<proteinExistence type="predicted"/>
<keyword evidence="1" id="KW-0548">Nucleotidyltransferase</keyword>
<dbReference type="GO" id="GO:0003887">
    <property type="term" value="F:DNA-directed DNA polymerase activity"/>
    <property type="evidence" value="ECO:0007669"/>
    <property type="project" value="UniProtKB-EC"/>
</dbReference>
<dbReference type="SUPFAM" id="SSF52540">
    <property type="entry name" value="P-loop containing nucleoside triphosphate hydrolases"/>
    <property type="match status" value="1"/>
</dbReference>
<evidence type="ECO:0000313" key="2">
    <source>
        <dbReference type="Proteomes" id="UP000503264"/>
    </source>
</evidence>
<dbReference type="Gene3D" id="3.40.50.300">
    <property type="entry name" value="P-loop containing nucleotide triphosphate hydrolases"/>
    <property type="match status" value="1"/>
</dbReference>